<dbReference type="SUPFAM" id="SSF55729">
    <property type="entry name" value="Acyl-CoA N-acyltransferases (Nat)"/>
    <property type="match status" value="1"/>
</dbReference>
<proteinExistence type="predicted"/>
<dbReference type="PROSITE" id="PS51186">
    <property type="entry name" value="GNAT"/>
    <property type="match status" value="1"/>
</dbReference>
<sequence>MMPTQHVTIQRYRSEFQAGVVDLILPIQTEEFGINITAEQQPDLRDIENFYQQGSGDFWLALVGNKVVGCIGLKDIGNQQAALRKMFVAAEWRGRQHGVASALLNTLIMSARDRRVKDVFLGTTSAFLAAHRFYEKNGFSEILPAELPASFPLMAVDSKFYQFSF</sequence>
<keyword evidence="1" id="KW-0808">Transferase</keyword>
<dbReference type="PANTHER" id="PTHR13947">
    <property type="entry name" value="GNAT FAMILY N-ACETYLTRANSFERASE"/>
    <property type="match status" value="1"/>
</dbReference>
<organism evidence="3 4">
    <name type="scientific">Erwinia aphidicola</name>
    <dbReference type="NCBI Taxonomy" id="68334"/>
    <lineage>
        <taxon>Bacteria</taxon>
        <taxon>Pseudomonadati</taxon>
        <taxon>Pseudomonadota</taxon>
        <taxon>Gammaproteobacteria</taxon>
        <taxon>Enterobacterales</taxon>
        <taxon>Erwiniaceae</taxon>
        <taxon>Erwinia</taxon>
    </lineage>
</organism>
<dbReference type="CDD" id="cd04301">
    <property type="entry name" value="NAT_SF"/>
    <property type="match status" value="1"/>
</dbReference>
<dbReference type="Pfam" id="PF00583">
    <property type="entry name" value="Acetyltransf_1"/>
    <property type="match status" value="1"/>
</dbReference>
<dbReference type="Gene3D" id="3.40.630.30">
    <property type="match status" value="1"/>
</dbReference>
<dbReference type="PANTHER" id="PTHR13947:SF37">
    <property type="entry name" value="LD18367P"/>
    <property type="match status" value="1"/>
</dbReference>
<accession>A0ABU8DFX9</accession>
<dbReference type="EMBL" id="JBANEI010000004">
    <property type="protein sequence ID" value="MEI2681803.1"/>
    <property type="molecule type" value="Genomic_DNA"/>
</dbReference>
<gene>
    <name evidence="3" type="ORF">V8N49_09040</name>
</gene>
<comment type="caution">
    <text evidence="3">The sequence shown here is derived from an EMBL/GenBank/DDBJ whole genome shotgun (WGS) entry which is preliminary data.</text>
</comment>
<dbReference type="InterPro" id="IPR016181">
    <property type="entry name" value="Acyl_CoA_acyltransferase"/>
</dbReference>
<keyword evidence="4" id="KW-1185">Reference proteome</keyword>
<dbReference type="InterPro" id="IPR000182">
    <property type="entry name" value="GNAT_dom"/>
</dbReference>
<feature type="domain" description="N-acetyltransferase" evidence="2">
    <location>
        <begin position="10"/>
        <end position="162"/>
    </location>
</feature>
<evidence type="ECO:0000256" key="1">
    <source>
        <dbReference type="ARBA" id="ARBA00022679"/>
    </source>
</evidence>
<evidence type="ECO:0000313" key="3">
    <source>
        <dbReference type="EMBL" id="MEI2681803.1"/>
    </source>
</evidence>
<dbReference type="RefSeq" id="WP_191149861.1">
    <property type="nucleotide sequence ID" value="NZ_CAKKMT010000005.1"/>
</dbReference>
<reference evidence="3 4" key="1">
    <citation type="submission" date="2024-02" db="EMBL/GenBank/DDBJ databases">
        <title>First report Erwinia aphidicola in onion in Chile.</title>
        <authorList>
            <person name="Valenzuela M."/>
            <person name="Pena M."/>
            <person name="Dutta B."/>
        </authorList>
    </citation>
    <scope>NUCLEOTIDE SEQUENCE [LARGE SCALE GENOMIC DNA]</scope>
    <source>
        <strain evidence="3 4">QCJ3A</strain>
    </source>
</reference>
<evidence type="ECO:0000313" key="4">
    <source>
        <dbReference type="Proteomes" id="UP001306592"/>
    </source>
</evidence>
<dbReference type="Proteomes" id="UP001306592">
    <property type="component" value="Unassembled WGS sequence"/>
</dbReference>
<protein>
    <submittedName>
        <fullName evidence="3">GNAT family N-acetyltransferase</fullName>
    </submittedName>
</protein>
<name>A0ABU8DFX9_ERWAP</name>
<dbReference type="InterPro" id="IPR050769">
    <property type="entry name" value="NAT_camello-type"/>
</dbReference>
<evidence type="ECO:0000259" key="2">
    <source>
        <dbReference type="PROSITE" id="PS51186"/>
    </source>
</evidence>